<reference evidence="3" key="1">
    <citation type="submission" date="2025-08" db="UniProtKB">
        <authorList>
            <consortium name="RefSeq"/>
        </authorList>
    </citation>
    <scope>IDENTIFICATION</scope>
</reference>
<protein>
    <submittedName>
        <fullName evidence="3">Uncharacterized protein LOC113472274</fullName>
    </submittedName>
</protein>
<evidence type="ECO:0000313" key="2">
    <source>
        <dbReference type="Proteomes" id="UP000079169"/>
    </source>
</evidence>
<evidence type="ECO:0000256" key="1">
    <source>
        <dbReference type="SAM" id="MobiDB-lite"/>
    </source>
</evidence>
<name>A0A3Q0JH31_DIACI</name>
<evidence type="ECO:0000313" key="3">
    <source>
        <dbReference type="RefSeq" id="XP_026687747.1"/>
    </source>
</evidence>
<organism evidence="2 3">
    <name type="scientific">Diaphorina citri</name>
    <name type="common">Asian citrus psyllid</name>
    <dbReference type="NCBI Taxonomy" id="121845"/>
    <lineage>
        <taxon>Eukaryota</taxon>
        <taxon>Metazoa</taxon>
        <taxon>Ecdysozoa</taxon>
        <taxon>Arthropoda</taxon>
        <taxon>Hexapoda</taxon>
        <taxon>Insecta</taxon>
        <taxon>Pterygota</taxon>
        <taxon>Neoptera</taxon>
        <taxon>Paraneoptera</taxon>
        <taxon>Hemiptera</taxon>
        <taxon>Sternorrhyncha</taxon>
        <taxon>Psylloidea</taxon>
        <taxon>Psyllidae</taxon>
        <taxon>Diaphorininae</taxon>
        <taxon>Diaphorina</taxon>
    </lineage>
</organism>
<dbReference type="PaxDb" id="121845-A0A3Q0JH31"/>
<feature type="region of interest" description="Disordered" evidence="1">
    <location>
        <begin position="20"/>
        <end position="55"/>
    </location>
</feature>
<dbReference type="GeneID" id="113472274"/>
<keyword evidence="2" id="KW-1185">Reference proteome</keyword>
<dbReference type="RefSeq" id="XP_026687747.1">
    <property type="nucleotide sequence ID" value="XM_026831946.1"/>
</dbReference>
<gene>
    <name evidence="3" type="primary">LOC113472274</name>
</gene>
<accession>A0A3Q0JH31</accession>
<proteinExistence type="predicted"/>
<sequence length="162" mass="18504">MKNVPASQINAPVLVPTCIAERLGGSDTNEQLEEEQPGEDQPPPRKRRQTNNRRQQQNFHWEKEVLQPENFPSLDLVKNGAIWLRDSCARSGLFALLRTFIKGLKEPLGMKPPLSFTRKLPNISTYIRATSHPSHDNESLNKFMTEVNKLCIETELLLTLRC</sequence>
<dbReference type="Proteomes" id="UP000079169">
    <property type="component" value="Unplaced"/>
</dbReference>
<dbReference type="AlphaFoldDB" id="A0A3Q0JH31"/>
<dbReference type="KEGG" id="dci:113472274"/>